<feature type="domain" description="NadR/Ttd14 AAA" evidence="1">
    <location>
        <begin position="113"/>
        <end position="194"/>
    </location>
</feature>
<evidence type="ECO:0000313" key="2">
    <source>
        <dbReference type="EMBL" id="EKU77359.1"/>
    </source>
</evidence>
<keyword evidence="3" id="KW-1185">Reference proteome</keyword>
<dbReference type="SUPFAM" id="SSF52540">
    <property type="entry name" value="P-loop containing nucleoside triphosphate hydrolases"/>
    <property type="match status" value="1"/>
</dbReference>
<dbReference type="SUPFAM" id="SSF55729">
    <property type="entry name" value="Acyl-CoA N-acyltransferases (Nat)"/>
    <property type="match status" value="1"/>
</dbReference>
<evidence type="ECO:0000313" key="3">
    <source>
        <dbReference type="Proteomes" id="UP000009887"/>
    </source>
</evidence>
<dbReference type="Gene3D" id="3.40.50.300">
    <property type="entry name" value="P-loop containing nucleotide triphosphate hydrolases"/>
    <property type="match status" value="1"/>
</dbReference>
<organism evidence="2 3">
    <name type="scientific">Sphingobium yanoikuyae ATCC 51230</name>
    <dbReference type="NCBI Taxonomy" id="883163"/>
    <lineage>
        <taxon>Bacteria</taxon>
        <taxon>Pseudomonadati</taxon>
        <taxon>Pseudomonadota</taxon>
        <taxon>Alphaproteobacteria</taxon>
        <taxon>Sphingomonadales</taxon>
        <taxon>Sphingomonadaceae</taxon>
        <taxon>Sphingobium</taxon>
    </lineage>
</organism>
<dbReference type="Proteomes" id="UP000009887">
    <property type="component" value="Unassembled WGS sequence"/>
</dbReference>
<protein>
    <recommendedName>
        <fullName evidence="1">NadR/Ttd14 AAA domain-containing protein</fullName>
    </recommendedName>
</protein>
<accession>K9CYK6</accession>
<name>K9CYK6_SPHYA</name>
<comment type="caution">
    <text evidence="2">The sequence shown here is derived from an EMBL/GenBank/DDBJ whole genome shotgun (WGS) entry which is preliminary data.</text>
</comment>
<dbReference type="EMBL" id="AGZU01000001">
    <property type="protein sequence ID" value="EKU77359.1"/>
    <property type="molecule type" value="Genomic_DNA"/>
</dbReference>
<gene>
    <name evidence="2" type="ORF">HMPREF9718_00063</name>
</gene>
<evidence type="ECO:0000259" key="1">
    <source>
        <dbReference type="Pfam" id="PF13521"/>
    </source>
</evidence>
<dbReference type="HOGENOM" id="CLU_1170070_0_0_5"/>
<dbReference type="Gene3D" id="3.40.630.30">
    <property type="match status" value="1"/>
</dbReference>
<dbReference type="AlphaFoldDB" id="K9CYK6"/>
<sequence length="237" mass="25571">MPHNVLPLGRLAVSFDHAGQGLGENVLSDALRRIASPSRIIGFGAVMVHAKDNAARRFYLRCAELIDYPQDSRTLFLSIETVVATFGQEAVGSPSRSHRRGTKGWCLLNKGLVAISGCSSGGKSTLLAELSARGRTIVEERGRRIIAEELASGGSALPWADPAAFLRRATEMAMADHIAAEDHEGWIFFDRGMVPCRWARKARTAGLVRRLSGQTAVILCRSTANSDRTGTSSPRAT</sequence>
<dbReference type="InterPro" id="IPR038727">
    <property type="entry name" value="NadR/Ttd14_AAA_dom"/>
</dbReference>
<dbReference type="InterPro" id="IPR016181">
    <property type="entry name" value="Acyl_CoA_acyltransferase"/>
</dbReference>
<dbReference type="Pfam" id="PF13521">
    <property type="entry name" value="AAA_28"/>
    <property type="match status" value="1"/>
</dbReference>
<dbReference type="InterPro" id="IPR027417">
    <property type="entry name" value="P-loop_NTPase"/>
</dbReference>
<proteinExistence type="predicted"/>
<reference evidence="2 3" key="1">
    <citation type="submission" date="2012-09" db="EMBL/GenBank/DDBJ databases">
        <title>The Genome Sequence of Sphingobium yanoikuyae ATCC 51230.</title>
        <authorList>
            <consortium name="The Broad Institute Genome Sequencing Platform"/>
            <person name="Earl A."/>
            <person name="Ward D."/>
            <person name="Feldgarden M."/>
            <person name="Gevers D."/>
            <person name="Huys G."/>
            <person name="Walker B."/>
            <person name="Young S.K."/>
            <person name="Zeng Q."/>
            <person name="Gargeya S."/>
            <person name="Fitzgerald M."/>
            <person name="Haas B."/>
            <person name="Abouelleil A."/>
            <person name="Alvarado L."/>
            <person name="Arachchi H.M."/>
            <person name="Berlin A.M."/>
            <person name="Chapman S.B."/>
            <person name="Goldberg J."/>
            <person name="Griggs A."/>
            <person name="Gujja S."/>
            <person name="Hansen M."/>
            <person name="Howarth C."/>
            <person name="Imamovic A."/>
            <person name="Larimer J."/>
            <person name="McCowen C."/>
            <person name="Montmayeur A."/>
            <person name="Murphy C."/>
            <person name="Neiman D."/>
            <person name="Pearson M."/>
            <person name="Priest M."/>
            <person name="Roberts A."/>
            <person name="Saif S."/>
            <person name="Shea T."/>
            <person name="Sisk P."/>
            <person name="Sykes S."/>
            <person name="Wortman J."/>
            <person name="Nusbaum C."/>
            <person name="Birren B."/>
        </authorList>
    </citation>
    <scope>NUCLEOTIDE SEQUENCE [LARGE SCALE GENOMIC DNA]</scope>
    <source>
        <strain evidence="2 3">ATCC 51230</strain>
    </source>
</reference>